<dbReference type="InterPro" id="IPR035940">
    <property type="entry name" value="CAP_sf"/>
</dbReference>
<evidence type="ECO:0000313" key="4">
    <source>
        <dbReference type="Proteomes" id="UP000821853"/>
    </source>
</evidence>
<evidence type="ECO:0000259" key="2">
    <source>
        <dbReference type="Pfam" id="PF00188"/>
    </source>
</evidence>
<dbReference type="AlphaFoldDB" id="A0A9J6FR82"/>
<dbReference type="Gene3D" id="3.40.33.10">
    <property type="entry name" value="CAP"/>
    <property type="match status" value="1"/>
</dbReference>
<dbReference type="Pfam" id="PF00188">
    <property type="entry name" value="CAP"/>
    <property type="match status" value="1"/>
</dbReference>
<name>A0A9J6FR82_HAELO</name>
<accession>A0A9J6FR82</accession>
<dbReference type="VEuPathDB" id="VectorBase:HLOH_058828"/>
<protein>
    <recommendedName>
        <fullName evidence="2">SCP domain-containing protein</fullName>
    </recommendedName>
</protein>
<feature type="compositionally biased region" description="Basic residues" evidence="1">
    <location>
        <begin position="12"/>
        <end position="24"/>
    </location>
</feature>
<sequence length="213" mass="24570">MLTKLFSPQLPVRKRPHRTTRARSRQGVVEVAVVEATRRKAAKAAEFGEVVDKGEVGAVAVKRKMGDDVEAKEEAVDVKAEVKEREAAVSVTSIVIRGIEPKDFNGDFTPAMRRLQREIVNRHNKWRRLHGVPPVRNSEKVIRGDEPDDFNGEFTPAMRRLQRQVLRRHNKWRQLHGVPPLKHSEKLCRYAQAYAFRLAQKGVMEHRKRRKYG</sequence>
<evidence type="ECO:0000313" key="3">
    <source>
        <dbReference type="EMBL" id="KAH9364596.1"/>
    </source>
</evidence>
<reference evidence="3 4" key="1">
    <citation type="journal article" date="2020" name="Cell">
        <title>Large-Scale Comparative Analyses of Tick Genomes Elucidate Their Genetic Diversity and Vector Capacities.</title>
        <authorList>
            <consortium name="Tick Genome and Microbiome Consortium (TIGMIC)"/>
            <person name="Jia N."/>
            <person name="Wang J."/>
            <person name="Shi W."/>
            <person name="Du L."/>
            <person name="Sun Y."/>
            <person name="Zhan W."/>
            <person name="Jiang J.F."/>
            <person name="Wang Q."/>
            <person name="Zhang B."/>
            <person name="Ji P."/>
            <person name="Bell-Sakyi L."/>
            <person name="Cui X.M."/>
            <person name="Yuan T.T."/>
            <person name="Jiang B.G."/>
            <person name="Yang W.F."/>
            <person name="Lam T.T."/>
            <person name="Chang Q.C."/>
            <person name="Ding S.J."/>
            <person name="Wang X.J."/>
            <person name="Zhu J.G."/>
            <person name="Ruan X.D."/>
            <person name="Zhao L."/>
            <person name="Wei J.T."/>
            <person name="Ye R.Z."/>
            <person name="Que T.C."/>
            <person name="Du C.H."/>
            <person name="Zhou Y.H."/>
            <person name="Cheng J.X."/>
            <person name="Dai P.F."/>
            <person name="Guo W.B."/>
            <person name="Han X.H."/>
            <person name="Huang E.J."/>
            <person name="Li L.F."/>
            <person name="Wei W."/>
            <person name="Gao Y.C."/>
            <person name="Liu J.Z."/>
            <person name="Shao H.Z."/>
            <person name="Wang X."/>
            <person name="Wang C.C."/>
            <person name="Yang T.C."/>
            <person name="Huo Q.B."/>
            <person name="Li W."/>
            <person name="Chen H.Y."/>
            <person name="Chen S.E."/>
            <person name="Zhou L.G."/>
            <person name="Ni X.B."/>
            <person name="Tian J.H."/>
            <person name="Sheng Y."/>
            <person name="Liu T."/>
            <person name="Pan Y.S."/>
            <person name="Xia L.Y."/>
            <person name="Li J."/>
            <person name="Zhao F."/>
            <person name="Cao W.C."/>
        </authorList>
    </citation>
    <scope>NUCLEOTIDE SEQUENCE [LARGE SCALE GENOMIC DNA]</scope>
    <source>
        <strain evidence="3">HaeL-2018</strain>
    </source>
</reference>
<dbReference type="InterPro" id="IPR014044">
    <property type="entry name" value="CAP_dom"/>
</dbReference>
<organism evidence="3 4">
    <name type="scientific">Haemaphysalis longicornis</name>
    <name type="common">Bush tick</name>
    <dbReference type="NCBI Taxonomy" id="44386"/>
    <lineage>
        <taxon>Eukaryota</taxon>
        <taxon>Metazoa</taxon>
        <taxon>Ecdysozoa</taxon>
        <taxon>Arthropoda</taxon>
        <taxon>Chelicerata</taxon>
        <taxon>Arachnida</taxon>
        <taxon>Acari</taxon>
        <taxon>Parasitiformes</taxon>
        <taxon>Ixodida</taxon>
        <taxon>Ixodoidea</taxon>
        <taxon>Ixodidae</taxon>
        <taxon>Haemaphysalinae</taxon>
        <taxon>Haemaphysalis</taxon>
    </lineage>
</organism>
<comment type="caution">
    <text evidence="3">The sequence shown here is derived from an EMBL/GenBank/DDBJ whole genome shotgun (WGS) entry which is preliminary data.</text>
</comment>
<evidence type="ECO:0000256" key="1">
    <source>
        <dbReference type="SAM" id="MobiDB-lite"/>
    </source>
</evidence>
<dbReference type="Proteomes" id="UP000821853">
    <property type="component" value="Chromosome 10"/>
</dbReference>
<dbReference type="EMBL" id="JABSTR010000002">
    <property type="protein sequence ID" value="KAH9364596.1"/>
    <property type="molecule type" value="Genomic_DNA"/>
</dbReference>
<feature type="domain" description="SCP" evidence="2">
    <location>
        <begin position="166"/>
        <end position="208"/>
    </location>
</feature>
<feature type="region of interest" description="Disordered" evidence="1">
    <location>
        <begin position="1"/>
        <end position="24"/>
    </location>
</feature>
<dbReference type="SUPFAM" id="SSF55797">
    <property type="entry name" value="PR-1-like"/>
    <property type="match status" value="1"/>
</dbReference>
<dbReference type="OrthoDB" id="337038at2759"/>
<gene>
    <name evidence="3" type="ORF">HPB48_012325</name>
</gene>
<keyword evidence="4" id="KW-1185">Reference proteome</keyword>
<proteinExistence type="predicted"/>